<feature type="region of interest" description="Disordered" evidence="1">
    <location>
        <begin position="191"/>
        <end position="211"/>
    </location>
</feature>
<protein>
    <recommendedName>
        <fullName evidence="4">Lipoprotein</fullName>
    </recommendedName>
</protein>
<name>A0ABS5ESM3_9PROT</name>
<proteinExistence type="predicted"/>
<organism evidence="2 3">
    <name type="scientific">Plastoroseomonas hellenica</name>
    <dbReference type="NCBI Taxonomy" id="2687306"/>
    <lineage>
        <taxon>Bacteria</taxon>
        <taxon>Pseudomonadati</taxon>
        <taxon>Pseudomonadota</taxon>
        <taxon>Alphaproteobacteria</taxon>
        <taxon>Acetobacterales</taxon>
        <taxon>Acetobacteraceae</taxon>
        <taxon>Plastoroseomonas</taxon>
    </lineage>
</organism>
<comment type="caution">
    <text evidence="2">The sequence shown here is derived from an EMBL/GenBank/DDBJ whole genome shotgun (WGS) entry which is preliminary data.</text>
</comment>
<sequence>MALPRAGSAILAMLTLAACDEMRRPQAGAAPPAGLVAPSADPVRDAMNLAVDDFIDQGRKLQGNPTRAARAAARLEYVAEAAPGWGPISPSIVIALRGARSEVRSALAADPDASPRLVMQALVAASNALARGDRAAAASALPAPLFRGGGEAALRLLEQPGPLPYAEQATALLVQESARIDAEQRWYGTQAAPDTGVTSGGTLTEGLGRGY</sequence>
<dbReference type="EMBL" id="JAAGBB010000003">
    <property type="protein sequence ID" value="MBR0663302.1"/>
    <property type="molecule type" value="Genomic_DNA"/>
</dbReference>
<evidence type="ECO:0008006" key="4">
    <source>
        <dbReference type="Google" id="ProtNLM"/>
    </source>
</evidence>
<evidence type="ECO:0000313" key="3">
    <source>
        <dbReference type="Proteomes" id="UP001196870"/>
    </source>
</evidence>
<dbReference type="Proteomes" id="UP001196870">
    <property type="component" value="Unassembled WGS sequence"/>
</dbReference>
<accession>A0ABS5ESM3</accession>
<gene>
    <name evidence="2" type="ORF">GXW71_02930</name>
</gene>
<reference evidence="3" key="1">
    <citation type="journal article" date="2021" name="Syst. Appl. Microbiol.">
        <title>Roseomonas hellenica sp. nov., isolated from roots of wild-growing Alkanna tinctoria.</title>
        <authorList>
            <person name="Rat A."/>
            <person name="Naranjo H.D."/>
            <person name="Lebbe L."/>
            <person name="Cnockaert M."/>
            <person name="Krigas N."/>
            <person name="Grigoriadou K."/>
            <person name="Maloupa E."/>
            <person name="Willems A."/>
        </authorList>
    </citation>
    <scope>NUCLEOTIDE SEQUENCE [LARGE SCALE GENOMIC DNA]</scope>
    <source>
        <strain evidence="3">LMG 31523</strain>
    </source>
</reference>
<evidence type="ECO:0000256" key="1">
    <source>
        <dbReference type="SAM" id="MobiDB-lite"/>
    </source>
</evidence>
<dbReference type="RefSeq" id="WP_211850902.1">
    <property type="nucleotide sequence ID" value="NZ_JAAGBB010000003.1"/>
</dbReference>
<evidence type="ECO:0000313" key="2">
    <source>
        <dbReference type="EMBL" id="MBR0663302.1"/>
    </source>
</evidence>
<dbReference type="PROSITE" id="PS51257">
    <property type="entry name" value="PROKAR_LIPOPROTEIN"/>
    <property type="match status" value="1"/>
</dbReference>
<keyword evidence="3" id="KW-1185">Reference proteome</keyword>